<gene>
    <name evidence="1" type="ORF">BDQ94DRAFT_133241</name>
</gene>
<name>A0A3F3QK67_9EURO</name>
<dbReference type="Proteomes" id="UP000253729">
    <property type="component" value="Unassembled WGS sequence"/>
</dbReference>
<proteinExistence type="predicted"/>
<accession>A0A3F3QK67</accession>
<dbReference type="STRING" id="1341132.A0A3F3QK67"/>
<dbReference type="RefSeq" id="XP_026632547.1">
    <property type="nucleotide sequence ID" value="XM_026764228.1"/>
</dbReference>
<dbReference type="GeneID" id="38132584"/>
<organism evidence="1 2">
    <name type="scientific">Aspergillus welwitschiae</name>
    <dbReference type="NCBI Taxonomy" id="1341132"/>
    <lineage>
        <taxon>Eukaryota</taxon>
        <taxon>Fungi</taxon>
        <taxon>Dikarya</taxon>
        <taxon>Ascomycota</taxon>
        <taxon>Pezizomycotina</taxon>
        <taxon>Eurotiomycetes</taxon>
        <taxon>Eurotiomycetidae</taxon>
        <taxon>Eurotiales</taxon>
        <taxon>Aspergillaceae</taxon>
        <taxon>Aspergillus</taxon>
        <taxon>Aspergillus subgen. Circumdati</taxon>
    </lineage>
</organism>
<protein>
    <submittedName>
        <fullName evidence="1">Uncharacterized protein</fullName>
    </submittedName>
</protein>
<dbReference type="AlphaFoldDB" id="A0A3F3QK67"/>
<sequence length="108" mass="11949">MVHSPPTEAQSFAYRQESCPMIVSTPADKVNSNYNTDDLEQEHLQSSVSVIHLCAYKNEQNAGDDDGNPPTNPSAAFLQLPPNQSIRLDMCCVVLVLSSIMYILRTHV</sequence>
<reference evidence="1 2" key="1">
    <citation type="submission" date="2018-07" db="EMBL/GenBank/DDBJ databases">
        <title>The genomes of Aspergillus section Nigri reveals drivers in fungal speciation.</title>
        <authorList>
            <consortium name="DOE Joint Genome Institute"/>
            <person name="Vesth T.C."/>
            <person name="Nybo J."/>
            <person name="Theobald S."/>
            <person name="Brandl J."/>
            <person name="Frisvad J.C."/>
            <person name="Nielsen K.F."/>
            <person name="Lyhne E.K."/>
            <person name="Kogle M.E."/>
            <person name="Kuo A."/>
            <person name="Riley R."/>
            <person name="Clum A."/>
            <person name="Nolan M."/>
            <person name="Lipzen A."/>
            <person name="Salamov A."/>
            <person name="Henrissat B."/>
            <person name="Wiebenga A."/>
            <person name="De vries R.P."/>
            <person name="Grigoriev I.V."/>
            <person name="Mortensen U.H."/>
            <person name="Andersen M.R."/>
            <person name="Baker S.E."/>
        </authorList>
    </citation>
    <scope>NUCLEOTIDE SEQUENCE [LARGE SCALE GENOMIC DNA]</scope>
    <source>
        <strain evidence="1 2">CBS 139.54b</strain>
    </source>
</reference>
<evidence type="ECO:0000313" key="2">
    <source>
        <dbReference type="Proteomes" id="UP000253729"/>
    </source>
</evidence>
<evidence type="ECO:0000313" key="1">
    <source>
        <dbReference type="EMBL" id="RDH39525.1"/>
    </source>
</evidence>
<dbReference type="EMBL" id="KZ852032">
    <property type="protein sequence ID" value="RDH39525.1"/>
    <property type="molecule type" value="Genomic_DNA"/>
</dbReference>
<keyword evidence="2" id="KW-1185">Reference proteome</keyword>